<comment type="caution">
    <text evidence="1">The sequence shown here is derived from an EMBL/GenBank/DDBJ whole genome shotgun (WGS) entry which is preliminary data.</text>
</comment>
<dbReference type="Pfam" id="PF07394">
    <property type="entry name" value="DUF1501"/>
    <property type="match status" value="1"/>
</dbReference>
<sequence length="471" mass="52073">MNMNPKSNSRRKFIGQMSCAALGYTTFYNSFINLQAINALCASNSALDPSYKALVCINLSGGNDSFNMLVPTSTEEYKTYSKTRANLAIPKNELLKLNTLNTPGREFGLHPSLSGLQSMFNKGNAAFISNVGTLLEHTNKTAIYDNKAKLPLGLLSHSDQGMSWQTGIPQSRGNVGWVGRMGDLIQDMNKSKDISMNISLSGSNLLETGKEIVEYVLDPTQGSIGINGYRPDNMYDIINIAKTKAIDSLLDHQYLDVFQKTYVDVVRNARDGNLLFQGALENGPEIKTTFSDNDFSKSLNMIARTISVHEQLGFKRQVFYVNFYGWDHHDEVLQNQVDMFNIVNDGLVEFYAAMEELNLTKQVATFSISEFGRSLTSNGNGTDHAWGGNSFIIGGDLNGSRIFGDYPALDLENDLNIYDGVVIPTTSVDQYFGELALWMGVKPSDISYVLPNLSNFYNINSGKAPLGFLKI</sequence>
<gene>
    <name evidence="1" type="ORF">IPO85_14700</name>
</gene>
<dbReference type="Proteomes" id="UP000808349">
    <property type="component" value="Unassembled WGS sequence"/>
</dbReference>
<accession>A0A9D7SBG6</accession>
<organism evidence="1 2">
    <name type="scientific">Candidatus Defluviibacterium haderslevense</name>
    <dbReference type="NCBI Taxonomy" id="2981993"/>
    <lineage>
        <taxon>Bacteria</taxon>
        <taxon>Pseudomonadati</taxon>
        <taxon>Bacteroidota</taxon>
        <taxon>Saprospiria</taxon>
        <taxon>Saprospirales</taxon>
        <taxon>Saprospiraceae</taxon>
        <taxon>Candidatus Defluviibacterium</taxon>
    </lineage>
</organism>
<dbReference type="EMBL" id="JADKFW010000012">
    <property type="protein sequence ID" value="MBK9718733.1"/>
    <property type="molecule type" value="Genomic_DNA"/>
</dbReference>
<dbReference type="PANTHER" id="PTHR43737">
    <property type="entry name" value="BLL7424 PROTEIN"/>
    <property type="match status" value="1"/>
</dbReference>
<dbReference type="AlphaFoldDB" id="A0A9D7SBG6"/>
<name>A0A9D7SBG6_9BACT</name>
<evidence type="ECO:0000313" key="1">
    <source>
        <dbReference type="EMBL" id="MBK9718733.1"/>
    </source>
</evidence>
<protein>
    <submittedName>
        <fullName evidence="1">DUF1501 domain-containing protein</fullName>
    </submittedName>
</protein>
<dbReference type="InterPro" id="IPR010869">
    <property type="entry name" value="DUF1501"/>
</dbReference>
<dbReference type="PANTHER" id="PTHR43737:SF1">
    <property type="entry name" value="DUF1501 DOMAIN-CONTAINING PROTEIN"/>
    <property type="match status" value="1"/>
</dbReference>
<reference evidence="1 2" key="1">
    <citation type="submission" date="2020-10" db="EMBL/GenBank/DDBJ databases">
        <title>Connecting structure to function with the recovery of over 1000 high-quality activated sludge metagenome-assembled genomes encoding full-length rRNA genes using long-read sequencing.</title>
        <authorList>
            <person name="Singleton C.M."/>
            <person name="Petriglieri F."/>
            <person name="Kristensen J.M."/>
            <person name="Kirkegaard R.H."/>
            <person name="Michaelsen T.Y."/>
            <person name="Andersen M.H."/>
            <person name="Karst S.M."/>
            <person name="Dueholm M.S."/>
            <person name="Nielsen P.H."/>
            <person name="Albertsen M."/>
        </authorList>
    </citation>
    <scope>NUCLEOTIDE SEQUENCE [LARGE SCALE GENOMIC DNA]</scope>
    <source>
        <strain evidence="1">Ribe_18-Q3-R11-54_BAT3C.373</strain>
    </source>
</reference>
<evidence type="ECO:0000313" key="2">
    <source>
        <dbReference type="Proteomes" id="UP000808349"/>
    </source>
</evidence>
<proteinExistence type="predicted"/>